<name>A0A142IIL3_9CAUD</name>
<feature type="region of interest" description="Disordered" evidence="1">
    <location>
        <begin position="451"/>
        <end position="480"/>
    </location>
</feature>
<dbReference type="Pfam" id="PF25613">
    <property type="entry name" value="DUF7941"/>
    <property type="match status" value="1"/>
</dbReference>
<evidence type="ECO:0000256" key="1">
    <source>
        <dbReference type="SAM" id="MobiDB-lite"/>
    </source>
</evidence>
<dbReference type="InterPro" id="IPR057701">
    <property type="entry name" value="DUF7941"/>
</dbReference>
<accession>A0A142IIL3</accession>
<gene>
    <name evidence="2" type="ORF">SEGD1_154</name>
</gene>
<evidence type="ECO:0000313" key="2">
    <source>
        <dbReference type="EMBL" id="AMR59801.1"/>
    </source>
</evidence>
<protein>
    <submittedName>
        <fullName evidence="2">Putative virion structural protein</fullName>
    </submittedName>
</protein>
<proteinExistence type="predicted"/>
<evidence type="ECO:0000313" key="3">
    <source>
        <dbReference type="Proteomes" id="UP000223976"/>
    </source>
</evidence>
<dbReference type="Proteomes" id="UP000223976">
    <property type="component" value="Segment"/>
</dbReference>
<sequence>MGLYSAPELELLCQQVVRDNPELAGRISADSIGVRGIPAETTKNGRNTVITLVGKPGKGFSGECTVYYDRLTLSDLFKIAPRVYVPQTAKTVRDLLPALRDLYGVWLSDSSVQSVDAPIKSLATPTRINLTAYNSVCYRGYIPVDYLNEAVGYYPDSGPGNKYLLAGDSTNGYFGHVSQQELFTFAELNNLIRPDVAPTKMTFEWLKFFKDGKIVYLPTTGTLTATWTALYQAGAIFGTGDAGPYPDGIEPVDQALIVTKTENNKTHYYRVSVPVSPDLSKATPLWLISQLGDGSTGGDWANDTTLTRTTVFFTQQLLTGGNPVKVQRCNMRGGSVEWVTLTDTTYWWPVLEEINKDDIVLPLADVEGDVVWRVRVIPNVPSPQPDSIRPLAVEVATTDAPRPLATTAEQVEEPISPIVVGEPNVDTALPLSTVSNSVGTVRPMVVLEPRVDAPRPLPPTQAEPPLKTDLATANGELNGF</sequence>
<dbReference type="EMBL" id="KU726251">
    <property type="protein sequence ID" value="AMR59801.1"/>
    <property type="molecule type" value="Genomic_DNA"/>
</dbReference>
<organism evidence="2 3">
    <name type="scientific">Enterobacteria phage SEGD1</name>
    <dbReference type="NCBI Taxonomy" id="1805456"/>
    <lineage>
        <taxon>Viruses</taxon>
        <taxon>Duplodnaviria</taxon>
        <taxon>Heunggongvirae</taxon>
        <taxon>Uroviricota</taxon>
        <taxon>Caudoviricetes</taxon>
        <taxon>Chimalliviridae</taxon>
        <taxon>Seoulvirus</taxon>
        <taxon>Seoulvirus SPN3US</taxon>
    </lineage>
</organism>
<reference evidence="2 3" key="1">
    <citation type="submission" date="2016-02" db="EMBL/GenBank/DDBJ databases">
        <title>Complete genome sequence of a polyvalent bacteriophage, SEGD1, simultaneously inhibiting both Salmonella enterica and Escherichia coli O157:H7.</title>
        <authorList>
            <person name="Fan J."/>
            <person name="Ma J."/>
        </authorList>
    </citation>
    <scope>NUCLEOTIDE SEQUENCE [LARGE SCALE GENOMIC DNA]</scope>
</reference>